<evidence type="ECO:0000313" key="3">
    <source>
        <dbReference type="Proteomes" id="UP000611629"/>
    </source>
</evidence>
<feature type="signal peptide" evidence="1">
    <location>
        <begin position="1"/>
        <end position="20"/>
    </location>
</feature>
<protein>
    <recommendedName>
        <fullName evidence="4">Lipoprotein</fullName>
    </recommendedName>
</protein>
<proteinExistence type="predicted"/>
<evidence type="ECO:0008006" key="4">
    <source>
        <dbReference type="Google" id="ProtNLM"/>
    </source>
</evidence>
<dbReference type="PROSITE" id="PS51257">
    <property type="entry name" value="PROKAR_LIPOPROTEIN"/>
    <property type="match status" value="1"/>
</dbReference>
<organism evidence="2 3">
    <name type="scientific">Sedimentibacter hydroxybenzoicus DSM 7310</name>
    <dbReference type="NCBI Taxonomy" id="1123245"/>
    <lineage>
        <taxon>Bacteria</taxon>
        <taxon>Bacillati</taxon>
        <taxon>Bacillota</taxon>
        <taxon>Tissierellia</taxon>
        <taxon>Sedimentibacter</taxon>
    </lineage>
</organism>
<dbReference type="EMBL" id="JACBNQ010000039">
    <property type="protein sequence ID" value="NYB76060.1"/>
    <property type="molecule type" value="Genomic_DNA"/>
</dbReference>
<evidence type="ECO:0000313" key="2">
    <source>
        <dbReference type="EMBL" id="NYB76060.1"/>
    </source>
</evidence>
<sequence length="202" mass="22866">MKKLLLFAMILLLTSCSKPAKTVEPEIEEPISESIEEEDNVPEPVRYTGEIITDGFYGKTGRIYFIPDKETRELLKSEYPLPIDAGESIPLDYPDINIVKDLPLDPGVYKVEVEANFSSEGIISELQSIKLTEEIGTVEYEGKTYPTNELDEIFSFIGFSLVKIYLKDYVSFCVYTKLEAVSSERSEVSHLLSYEILHCRSG</sequence>
<name>A0A974GYB6_SEDHY</name>
<comment type="caution">
    <text evidence="2">The sequence shown here is derived from an EMBL/GenBank/DDBJ whole genome shotgun (WGS) entry which is preliminary data.</text>
</comment>
<accession>A0A974GYB6</accession>
<gene>
    <name evidence="2" type="ORF">HZF24_18080</name>
</gene>
<dbReference type="RefSeq" id="WP_179239779.1">
    <property type="nucleotide sequence ID" value="NZ_JACBNQ010000039.1"/>
</dbReference>
<dbReference type="Proteomes" id="UP000611629">
    <property type="component" value="Unassembled WGS sequence"/>
</dbReference>
<keyword evidence="3" id="KW-1185">Reference proteome</keyword>
<reference evidence="2" key="1">
    <citation type="submission" date="2020-07" db="EMBL/GenBank/DDBJ databases">
        <title>Genomic analysis of a strain of Sedimentibacter Hydroxybenzoicus DSM7310.</title>
        <authorList>
            <person name="Ma S."/>
        </authorList>
    </citation>
    <scope>NUCLEOTIDE SEQUENCE</scope>
    <source>
        <strain evidence="2">DSM 7310</strain>
    </source>
</reference>
<dbReference type="AlphaFoldDB" id="A0A974GYB6"/>
<evidence type="ECO:0000256" key="1">
    <source>
        <dbReference type="SAM" id="SignalP"/>
    </source>
</evidence>
<keyword evidence="1" id="KW-0732">Signal</keyword>
<feature type="chain" id="PRO_5038636857" description="Lipoprotein" evidence="1">
    <location>
        <begin position="21"/>
        <end position="202"/>
    </location>
</feature>